<dbReference type="EMBL" id="AP009384">
    <property type="protein sequence ID" value="BAF88673.1"/>
    <property type="molecule type" value="Genomic_DNA"/>
</dbReference>
<dbReference type="PRINTS" id="PR00035">
    <property type="entry name" value="HTHGNTR"/>
</dbReference>
<keyword evidence="3" id="KW-0804">Transcription</keyword>
<dbReference type="InterPro" id="IPR036388">
    <property type="entry name" value="WH-like_DNA-bd_sf"/>
</dbReference>
<reference evidence="5 6" key="4">
    <citation type="journal article" date="2009" name="Appl. Environ. Microbiol.">
        <title>Comparative genome-wide transcriptional profiling of Azorhizobium caulinodans ORS571 grown under free-living and symbiotic conditions.</title>
        <authorList>
            <person name="Tsukada S."/>
            <person name="Aono T."/>
            <person name="Akiba N."/>
            <person name="Lee KB."/>
            <person name="Liu CT."/>
            <person name="Toyazaki H."/>
            <person name="Oyaizu H."/>
        </authorList>
    </citation>
    <scope>NUCLEOTIDE SEQUENCE [LARGE SCALE GENOMIC DNA]</scope>
    <source>
        <strain evidence="6">ATCC 43989 / DSM 5975 / JCM 20966 / LMG 6465 / NBRC 14845 / NCIMB 13405 / ORS 571</strain>
    </source>
</reference>
<dbReference type="GO" id="GO:0003700">
    <property type="term" value="F:DNA-binding transcription factor activity"/>
    <property type="evidence" value="ECO:0007669"/>
    <property type="project" value="InterPro"/>
</dbReference>
<dbReference type="GO" id="GO:0003677">
    <property type="term" value="F:DNA binding"/>
    <property type="evidence" value="ECO:0007669"/>
    <property type="project" value="UniProtKB-KW"/>
</dbReference>
<proteinExistence type="predicted"/>
<organism evidence="5 6">
    <name type="scientific">Azorhizobium caulinodans (strain ATCC 43989 / DSM 5975 / JCM 20966 / LMG 6465 / NBRC 14845 / NCIMB 13405 / ORS 571)</name>
    <dbReference type="NCBI Taxonomy" id="438753"/>
    <lineage>
        <taxon>Bacteria</taxon>
        <taxon>Pseudomonadati</taxon>
        <taxon>Pseudomonadota</taxon>
        <taxon>Alphaproteobacteria</taxon>
        <taxon>Hyphomicrobiales</taxon>
        <taxon>Xanthobacteraceae</taxon>
        <taxon>Azorhizobium</taxon>
    </lineage>
</organism>
<protein>
    <submittedName>
        <fullName evidence="5">Transcriptional regulator</fullName>
    </submittedName>
</protein>
<evidence type="ECO:0000259" key="4">
    <source>
        <dbReference type="PROSITE" id="PS50949"/>
    </source>
</evidence>
<dbReference type="SUPFAM" id="SSF46785">
    <property type="entry name" value="Winged helix' DNA-binding domain"/>
    <property type="match status" value="1"/>
</dbReference>
<dbReference type="PANTHER" id="PTHR43537:SF24">
    <property type="entry name" value="GLUCONATE OPERON TRANSCRIPTIONAL REPRESSOR"/>
    <property type="match status" value="1"/>
</dbReference>
<reference evidence="5 6" key="6">
    <citation type="journal article" date="2011" name="Appl. Environ. Microbiol.">
        <title>Involvement of the azorhizobial chromosome partition gene (parA) in the onset of bacteroid differentiation during Sesbania rostrata stem nodule development.</title>
        <authorList>
            <person name="Liu CT."/>
            <person name="Lee KB."/>
            <person name="Wang YS."/>
            <person name="Peng MH."/>
            <person name="Lee KT."/>
            <person name="Suzuki S."/>
            <person name="Suzuki T."/>
            <person name="Oyaizu H."/>
        </authorList>
    </citation>
    <scope>NUCLEOTIDE SEQUENCE [LARGE SCALE GENOMIC DNA]</scope>
    <source>
        <strain evidence="6">ATCC 43989 / DSM 5975 / JCM 20966 / LMG 6465 / NBRC 14845 / NCIMB 13405 / ORS 571</strain>
    </source>
</reference>
<keyword evidence="6" id="KW-1185">Reference proteome</keyword>
<dbReference type="InterPro" id="IPR036390">
    <property type="entry name" value="WH_DNA-bd_sf"/>
</dbReference>
<name>A8I8L0_AZOC5</name>
<dbReference type="STRING" id="438753.AZC_2675"/>
<dbReference type="SUPFAM" id="SSF48008">
    <property type="entry name" value="GntR ligand-binding domain-like"/>
    <property type="match status" value="1"/>
</dbReference>
<keyword evidence="2" id="KW-0238">DNA-binding</keyword>
<dbReference type="PANTHER" id="PTHR43537">
    <property type="entry name" value="TRANSCRIPTIONAL REGULATOR, GNTR FAMILY"/>
    <property type="match status" value="1"/>
</dbReference>
<reference evidence="5 6" key="3">
    <citation type="journal article" date="2008" name="BMC Genomics">
        <title>The genome of the versatile nitrogen fixer Azorhizobium caulinodans ORS571.</title>
        <authorList>
            <person name="Lee KB."/>
            <person name="Backer P.D."/>
            <person name="Aono T."/>
            <person name="Liu CT."/>
            <person name="Suzuki S."/>
            <person name="Suzuki T."/>
            <person name="Kaneko T."/>
            <person name="Yamada M."/>
            <person name="Tabata S."/>
            <person name="Kupfer D.M."/>
            <person name="Najar F.Z."/>
            <person name="Wiley G.B."/>
            <person name="Roe B."/>
            <person name="Binnewies T.T."/>
            <person name="Ussery D.W."/>
            <person name="D'Haeze W."/>
            <person name="Herder J.D."/>
            <person name="Gevers D."/>
            <person name="Vereecke D."/>
            <person name="Holsters M."/>
            <person name="Oyaizu H."/>
        </authorList>
    </citation>
    <scope>NUCLEOTIDE SEQUENCE [LARGE SCALE GENOMIC DNA]</scope>
    <source>
        <strain evidence="6">ATCC 43989 / DSM 5975 / JCM 20966 / LMG 6465 / NBRC 14845 / NCIMB 13405 / ORS 571</strain>
    </source>
</reference>
<dbReference type="HOGENOM" id="CLU_017584_5_2_5"/>
<dbReference type="AlphaFoldDB" id="A8I8L0"/>
<dbReference type="Pfam" id="PF00392">
    <property type="entry name" value="GntR"/>
    <property type="match status" value="1"/>
</dbReference>
<dbReference type="SMART" id="SM00345">
    <property type="entry name" value="HTH_GNTR"/>
    <property type="match status" value="1"/>
</dbReference>
<evidence type="ECO:0000313" key="5">
    <source>
        <dbReference type="EMBL" id="BAF88673.1"/>
    </source>
</evidence>
<evidence type="ECO:0000313" key="6">
    <source>
        <dbReference type="Proteomes" id="UP000000270"/>
    </source>
</evidence>
<evidence type="ECO:0000256" key="1">
    <source>
        <dbReference type="ARBA" id="ARBA00023015"/>
    </source>
</evidence>
<dbReference type="PROSITE" id="PS50949">
    <property type="entry name" value="HTH_GNTR"/>
    <property type="match status" value="1"/>
</dbReference>
<dbReference type="InterPro" id="IPR011711">
    <property type="entry name" value="GntR_C"/>
</dbReference>
<evidence type="ECO:0000256" key="2">
    <source>
        <dbReference type="ARBA" id="ARBA00023125"/>
    </source>
</evidence>
<dbReference type="Gene3D" id="1.20.120.530">
    <property type="entry name" value="GntR ligand-binding domain-like"/>
    <property type="match status" value="1"/>
</dbReference>
<dbReference type="KEGG" id="azc:AZC_2675"/>
<dbReference type="Proteomes" id="UP000000270">
    <property type="component" value="Chromosome"/>
</dbReference>
<reference evidence="5 6" key="1">
    <citation type="journal article" date="2007" name="Appl. Environ. Microbiol.">
        <title>Rhizobial factors required for stem nodule maturation and maintenance in Sesbania rostrata-Azorhizobium caulinodans ORS571 symbiosis.</title>
        <authorList>
            <person name="Suzuki S."/>
            <person name="Aono T."/>
            <person name="Lee KB."/>
            <person name="Suzuki T."/>
            <person name="Liu CT."/>
            <person name="Miwa H."/>
            <person name="Wakao S."/>
            <person name="Iki T."/>
            <person name="Oyaizu H."/>
        </authorList>
    </citation>
    <scope>NUCLEOTIDE SEQUENCE [LARGE SCALE GENOMIC DNA]</scope>
    <source>
        <strain evidence="6">ATCC 43989 / DSM 5975 / JCM 20966 / LMG 6465 / NBRC 14845 / NCIMB 13405 / ORS 571</strain>
    </source>
</reference>
<gene>
    <name evidence="5" type="primary">gntR</name>
    <name evidence="5" type="ordered locus">AZC_2675</name>
</gene>
<sequence>MSDTGTDEVQGREGGRIGGINLSNLAYNAVSEMIRHRRLRGGEVIVEQRLAETLGISRTPLREALQRLEGEGLVIKGTGRSFLVRHVDLKEYLQSLKVREILEPEAAALAAGRIPLGELASVRAEINALRTAVPYHTDAHWRSDDNLHELYARNCGNQVLAGMIRTLRVTTRLFEISSLADRLEADSAEHLQIVEALEQDDAKAARRTVAHHLRSLGKHTIDTVR</sequence>
<reference evidence="5 6" key="5">
    <citation type="journal article" date="2010" name="Appl. Environ. Microbiol.">
        <title>phrR-like gene praR of Azorhizobium caulinodans ORS571 is essential for symbiosis with Sesbania rostrata and is involved in expression of reb genes.</title>
        <authorList>
            <person name="Akiba N."/>
            <person name="Aono T."/>
            <person name="Toyazaki H."/>
            <person name="Sato S."/>
            <person name="Oyaizu H."/>
        </authorList>
    </citation>
    <scope>NUCLEOTIDE SEQUENCE [LARGE SCALE GENOMIC DNA]</scope>
    <source>
        <strain evidence="6">ATCC 43989 / DSM 5975 / JCM 20966 / LMG 6465 / NBRC 14845 / NCIMB 13405 / ORS 571</strain>
    </source>
</reference>
<dbReference type="RefSeq" id="WP_012171199.1">
    <property type="nucleotide sequence ID" value="NC_009937.1"/>
</dbReference>
<keyword evidence="1" id="KW-0805">Transcription regulation</keyword>
<dbReference type="Pfam" id="PF07729">
    <property type="entry name" value="FCD"/>
    <property type="match status" value="1"/>
</dbReference>
<reference evidence="6" key="2">
    <citation type="submission" date="2007-04" db="EMBL/GenBank/DDBJ databases">
        <title>Complete genome sequence of the nitrogen-fixing bacterium Azorhizobium caulinodans ORS571.</title>
        <authorList>
            <person name="Lee K.B."/>
            <person name="Backer P.D."/>
            <person name="Aono T."/>
            <person name="Liu C.T."/>
            <person name="Suzuki S."/>
            <person name="Suzuki T."/>
            <person name="Kaneko T."/>
            <person name="Yamada M."/>
            <person name="Tabata S."/>
            <person name="Kupfer D.M."/>
            <person name="Najar F.Z."/>
            <person name="Wiley G.B."/>
            <person name="Roe B."/>
            <person name="Binnewies T."/>
            <person name="Ussery D."/>
            <person name="Vereecke D."/>
            <person name="Gevers D."/>
            <person name="Holsters M."/>
            <person name="Oyaizu H."/>
        </authorList>
    </citation>
    <scope>NUCLEOTIDE SEQUENCE [LARGE SCALE GENOMIC DNA]</scope>
    <source>
        <strain evidence="6">ATCC 43989 / DSM 5975 / JCM 20966 / LMG 6465 / NBRC 14845 / NCIMB 13405 / ORS 571</strain>
    </source>
</reference>
<evidence type="ECO:0000256" key="3">
    <source>
        <dbReference type="ARBA" id="ARBA00023163"/>
    </source>
</evidence>
<dbReference type="InterPro" id="IPR008920">
    <property type="entry name" value="TF_FadR/GntR_C"/>
</dbReference>
<accession>A8I8L0</accession>
<dbReference type="InterPro" id="IPR000524">
    <property type="entry name" value="Tscrpt_reg_HTH_GntR"/>
</dbReference>
<dbReference type="Gene3D" id="1.10.10.10">
    <property type="entry name" value="Winged helix-like DNA-binding domain superfamily/Winged helix DNA-binding domain"/>
    <property type="match status" value="1"/>
</dbReference>
<feature type="domain" description="HTH gntR-type" evidence="4">
    <location>
        <begin position="20"/>
        <end position="87"/>
    </location>
</feature>
<dbReference type="SMART" id="SM00895">
    <property type="entry name" value="FCD"/>
    <property type="match status" value="1"/>
</dbReference>
<dbReference type="eggNOG" id="COG1802">
    <property type="taxonomic scope" value="Bacteria"/>
</dbReference>